<comment type="caution">
    <text evidence="1">The sequence shown here is derived from an EMBL/GenBank/DDBJ whole genome shotgun (WGS) entry which is preliminary data.</text>
</comment>
<evidence type="ECO:0000313" key="1">
    <source>
        <dbReference type="EMBL" id="MFC3227414.1"/>
    </source>
</evidence>
<dbReference type="Gene3D" id="3.40.50.150">
    <property type="entry name" value="Vaccinia Virus protein VP39"/>
    <property type="match status" value="1"/>
</dbReference>
<dbReference type="SUPFAM" id="SSF53335">
    <property type="entry name" value="S-adenosyl-L-methionine-dependent methyltransferases"/>
    <property type="match status" value="1"/>
</dbReference>
<keyword evidence="2" id="KW-1185">Reference proteome</keyword>
<reference evidence="2" key="1">
    <citation type="journal article" date="2019" name="Int. J. Syst. Evol. Microbiol.">
        <title>The Global Catalogue of Microorganisms (GCM) 10K type strain sequencing project: providing services to taxonomists for standard genome sequencing and annotation.</title>
        <authorList>
            <consortium name="The Broad Institute Genomics Platform"/>
            <consortium name="The Broad Institute Genome Sequencing Center for Infectious Disease"/>
            <person name="Wu L."/>
            <person name="Ma J."/>
        </authorList>
    </citation>
    <scope>NUCLEOTIDE SEQUENCE [LARGE SCALE GENOMIC DNA]</scope>
    <source>
        <strain evidence="2">KCTC 42964</strain>
    </source>
</reference>
<gene>
    <name evidence="1" type="ORF">ACFOGJ_09245</name>
</gene>
<dbReference type="EMBL" id="JBHRTR010000023">
    <property type="protein sequence ID" value="MFC3227414.1"/>
    <property type="molecule type" value="Genomic_DNA"/>
</dbReference>
<name>A0ABV7KZ55_9PROT</name>
<proteinExistence type="predicted"/>
<accession>A0ABV7KZ55</accession>
<sequence length="212" mass="22400">MQNRAGIAAAADRNKEPILAALQPLLAAAVLPRPEGARPLLLEVASGTGQHAAHFCAALPHLYWQPTDPDPSALASIAGHREIAARDNFLAPLQLDVTAADWPLARADALFCANMIHIAPWEAAIGLAAGAGRLLPAGAPAILYGPYRRDGAHTADSNAAFDESLRARDPRWGVRDLEAVAELFEAAGFLAPDVVEMPANNLLLCFRKAARA</sequence>
<dbReference type="InterPro" id="IPR029063">
    <property type="entry name" value="SAM-dependent_MTases_sf"/>
</dbReference>
<dbReference type="Proteomes" id="UP001595528">
    <property type="component" value="Unassembled WGS sequence"/>
</dbReference>
<organism evidence="1 2">
    <name type="scientific">Marinibaculum pumilum</name>
    <dbReference type="NCBI Taxonomy" id="1766165"/>
    <lineage>
        <taxon>Bacteria</taxon>
        <taxon>Pseudomonadati</taxon>
        <taxon>Pseudomonadota</taxon>
        <taxon>Alphaproteobacteria</taxon>
        <taxon>Rhodospirillales</taxon>
        <taxon>Rhodospirillaceae</taxon>
        <taxon>Marinibaculum</taxon>
    </lineage>
</organism>
<evidence type="ECO:0000313" key="2">
    <source>
        <dbReference type="Proteomes" id="UP001595528"/>
    </source>
</evidence>
<dbReference type="PANTHER" id="PTHR20974">
    <property type="entry name" value="UPF0585 PROTEIN CG18661"/>
    <property type="match status" value="1"/>
</dbReference>
<protein>
    <submittedName>
        <fullName evidence="1">DUF938 domain-containing protein</fullName>
    </submittedName>
</protein>
<dbReference type="RefSeq" id="WP_379899582.1">
    <property type="nucleotide sequence ID" value="NZ_JBHRTR010000023.1"/>
</dbReference>
<dbReference type="Pfam" id="PF06080">
    <property type="entry name" value="DUF938"/>
    <property type="match status" value="1"/>
</dbReference>
<dbReference type="InterPro" id="IPR010342">
    <property type="entry name" value="DUF938"/>
</dbReference>
<dbReference type="PANTHER" id="PTHR20974:SF0">
    <property type="entry name" value="UPF0585 PROTEIN CG18661"/>
    <property type="match status" value="1"/>
</dbReference>